<feature type="chain" id="PRO_5018208618" evidence="1">
    <location>
        <begin position="23"/>
        <end position="242"/>
    </location>
</feature>
<dbReference type="Proteomes" id="UP000265663">
    <property type="component" value="Unassembled WGS sequence"/>
</dbReference>
<dbReference type="EMBL" id="KE747844">
    <property type="protein sequence ID" value="RMZ74213.1"/>
    <property type="molecule type" value="Genomic_DNA"/>
</dbReference>
<reference evidence="2 3" key="1">
    <citation type="journal article" date="2014" name="PLoS ONE">
        <title>De novo Genome Assembly of the Fungal Plant Pathogen Pyrenophora semeniperda.</title>
        <authorList>
            <person name="Soliai M.M."/>
            <person name="Meyer S.E."/>
            <person name="Udall J.A."/>
            <person name="Elzinga D.E."/>
            <person name="Hermansen R.A."/>
            <person name="Bodily P.M."/>
            <person name="Hart A.A."/>
            <person name="Coleman C.E."/>
        </authorList>
    </citation>
    <scope>NUCLEOTIDE SEQUENCE [LARGE SCALE GENOMIC DNA]</scope>
    <source>
        <strain evidence="2 3">CCB06</strain>
        <tissue evidence="2">Mycelium</tissue>
    </source>
</reference>
<evidence type="ECO:0000256" key="1">
    <source>
        <dbReference type="SAM" id="SignalP"/>
    </source>
</evidence>
<organism evidence="2 3">
    <name type="scientific">Pyrenophora seminiperda CCB06</name>
    <dbReference type="NCBI Taxonomy" id="1302712"/>
    <lineage>
        <taxon>Eukaryota</taxon>
        <taxon>Fungi</taxon>
        <taxon>Dikarya</taxon>
        <taxon>Ascomycota</taxon>
        <taxon>Pezizomycotina</taxon>
        <taxon>Dothideomycetes</taxon>
        <taxon>Pleosporomycetidae</taxon>
        <taxon>Pleosporales</taxon>
        <taxon>Pleosporineae</taxon>
        <taxon>Pleosporaceae</taxon>
        <taxon>Pyrenophora</taxon>
    </lineage>
</organism>
<evidence type="ECO:0000313" key="2">
    <source>
        <dbReference type="EMBL" id="RMZ74213.1"/>
    </source>
</evidence>
<keyword evidence="3" id="KW-1185">Reference proteome</keyword>
<proteinExistence type="predicted"/>
<evidence type="ECO:0000313" key="3">
    <source>
        <dbReference type="Proteomes" id="UP000265663"/>
    </source>
</evidence>
<gene>
    <name evidence="2" type="ORF">GMOD_00003219</name>
</gene>
<dbReference type="Gene3D" id="2.60.20.10">
    <property type="entry name" value="Crystallins"/>
    <property type="match status" value="1"/>
</dbReference>
<dbReference type="OrthoDB" id="2910287at2759"/>
<feature type="signal peptide" evidence="1">
    <location>
        <begin position="1"/>
        <end position="22"/>
    </location>
</feature>
<sequence>MQLHSAILSGIISLACFTQALPQGSVKKITPTRRTPTPLTPIESVLAILSAALPSPPLPPPTPTVHPSTVWVTVTPGGGVVTSTKLITSVTFLPPPTLPVSTKVVFITAKTRRDEAPVATSTFTPKATATAAPLSRRKDLMPDPGSLPSPGDLYVCADPNFAGECQYIHSTTYKCHNLPFGFAGKISSIRPDANQVCSFYTDSNCQEPSKAAITSIKSPDITDLASYGLDNAVLSWKCWDLD</sequence>
<protein>
    <submittedName>
        <fullName evidence="2">Beta gamma crystallin</fullName>
    </submittedName>
</protein>
<accession>A0A3M7MI88</accession>
<dbReference type="AlphaFoldDB" id="A0A3M7MI88"/>
<name>A0A3M7MI88_9PLEO</name>
<keyword evidence="1" id="KW-0732">Signal</keyword>